<dbReference type="Proteomes" id="UP000073492">
    <property type="component" value="Unassembled WGS sequence"/>
</dbReference>
<organism evidence="2 3">
    <name type="scientific">Pseudocercospora musae</name>
    <dbReference type="NCBI Taxonomy" id="113226"/>
    <lineage>
        <taxon>Eukaryota</taxon>
        <taxon>Fungi</taxon>
        <taxon>Dikarya</taxon>
        <taxon>Ascomycota</taxon>
        <taxon>Pezizomycotina</taxon>
        <taxon>Dothideomycetes</taxon>
        <taxon>Dothideomycetidae</taxon>
        <taxon>Mycosphaerellales</taxon>
        <taxon>Mycosphaerellaceae</taxon>
        <taxon>Pseudocercospora</taxon>
    </lineage>
</organism>
<evidence type="ECO:0000313" key="2">
    <source>
        <dbReference type="EMBL" id="KXT11218.1"/>
    </source>
</evidence>
<sequence>MLEEHELIVRPSPAVAAQVSEQEASGLIAVIGAQQDSQAPSIACNTHGNSVEERMDSDTAALLMSHCGTNNQAEHQSTDSLGNSDSSSTNVSTRHPS</sequence>
<feature type="region of interest" description="Disordered" evidence="1">
    <location>
        <begin position="66"/>
        <end position="97"/>
    </location>
</feature>
<protein>
    <submittedName>
        <fullName evidence="2">Uncharacterized protein</fullName>
    </submittedName>
</protein>
<gene>
    <name evidence="2" type="ORF">AC579_5566</name>
</gene>
<proteinExistence type="predicted"/>
<evidence type="ECO:0000313" key="3">
    <source>
        <dbReference type="Proteomes" id="UP000073492"/>
    </source>
</evidence>
<evidence type="ECO:0000256" key="1">
    <source>
        <dbReference type="SAM" id="MobiDB-lite"/>
    </source>
</evidence>
<name>A0A139I913_9PEZI</name>
<accession>A0A139I913</accession>
<keyword evidence="3" id="KW-1185">Reference proteome</keyword>
<dbReference type="EMBL" id="LFZO01000214">
    <property type="protein sequence ID" value="KXT11218.1"/>
    <property type="molecule type" value="Genomic_DNA"/>
</dbReference>
<reference evidence="2 3" key="1">
    <citation type="submission" date="2015-07" db="EMBL/GenBank/DDBJ databases">
        <title>Comparative genomics of the Sigatoka disease complex on banana suggests a link between parallel evolutionary changes in Pseudocercospora fijiensis and Pseudocercospora eumusae and increased virulence on the banana host.</title>
        <authorList>
            <person name="Chang T.-C."/>
            <person name="Salvucci A."/>
            <person name="Crous P.W."/>
            <person name="Stergiopoulos I."/>
        </authorList>
    </citation>
    <scope>NUCLEOTIDE SEQUENCE [LARGE SCALE GENOMIC DNA]</scope>
    <source>
        <strain evidence="2 3">CBS 116634</strain>
    </source>
</reference>
<dbReference type="AlphaFoldDB" id="A0A139I913"/>
<feature type="compositionally biased region" description="Low complexity" evidence="1">
    <location>
        <begin position="78"/>
        <end position="97"/>
    </location>
</feature>
<comment type="caution">
    <text evidence="2">The sequence shown here is derived from an EMBL/GenBank/DDBJ whole genome shotgun (WGS) entry which is preliminary data.</text>
</comment>